<reference evidence="2 3" key="1">
    <citation type="submission" date="2016-01" db="EMBL/GenBank/DDBJ databases">
        <title>The new phylogeny of the genus Mycobacterium.</title>
        <authorList>
            <person name="Tarcisio F."/>
            <person name="Conor M."/>
            <person name="Antonella G."/>
            <person name="Elisabetta G."/>
            <person name="Giulia F.S."/>
            <person name="Sara T."/>
            <person name="Anna F."/>
            <person name="Clotilde B."/>
            <person name="Roberto B."/>
            <person name="Veronica D.S."/>
            <person name="Fabio R."/>
            <person name="Monica P."/>
            <person name="Olivier J."/>
            <person name="Enrico T."/>
            <person name="Nicola S."/>
        </authorList>
    </citation>
    <scope>NUCLEOTIDE SEQUENCE [LARGE SCALE GENOMIC DNA]</scope>
    <source>
        <strain evidence="2 3">DSM 45176</strain>
    </source>
</reference>
<gene>
    <name evidence="2" type="ORF">AWC22_22990</name>
</gene>
<feature type="region of interest" description="Disordered" evidence="1">
    <location>
        <begin position="345"/>
        <end position="454"/>
    </location>
</feature>
<feature type="compositionally biased region" description="Polar residues" evidence="1">
    <location>
        <begin position="210"/>
        <end position="224"/>
    </location>
</feature>
<feature type="region of interest" description="Disordered" evidence="1">
    <location>
        <begin position="490"/>
        <end position="519"/>
    </location>
</feature>
<feature type="region of interest" description="Disordered" evidence="1">
    <location>
        <begin position="269"/>
        <end position="295"/>
    </location>
</feature>
<dbReference type="STRING" id="486698.AWC22_22990"/>
<proteinExistence type="predicted"/>
<comment type="caution">
    <text evidence="2">The sequence shown here is derived from an EMBL/GenBank/DDBJ whole genome shotgun (WGS) entry which is preliminary data.</text>
</comment>
<evidence type="ECO:0000313" key="2">
    <source>
        <dbReference type="EMBL" id="ORW75123.1"/>
    </source>
</evidence>
<feature type="region of interest" description="Disordered" evidence="1">
    <location>
        <begin position="196"/>
        <end position="224"/>
    </location>
</feature>
<accession>A0A1X2CH54</accession>
<organism evidence="2 3">
    <name type="scientific">Mycobacterium riyadhense</name>
    <dbReference type="NCBI Taxonomy" id="486698"/>
    <lineage>
        <taxon>Bacteria</taxon>
        <taxon>Bacillati</taxon>
        <taxon>Actinomycetota</taxon>
        <taxon>Actinomycetes</taxon>
        <taxon>Mycobacteriales</taxon>
        <taxon>Mycobacteriaceae</taxon>
        <taxon>Mycobacterium</taxon>
    </lineage>
</organism>
<feature type="compositionally biased region" description="Polar residues" evidence="1">
    <location>
        <begin position="280"/>
        <end position="295"/>
    </location>
</feature>
<evidence type="ECO:0000256" key="1">
    <source>
        <dbReference type="SAM" id="MobiDB-lite"/>
    </source>
</evidence>
<evidence type="ECO:0000313" key="3">
    <source>
        <dbReference type="Proteomes" id="UP000193087"/>
    </source>
</evidence>
<keyword evidence="3" id="KW-1185">Reference proteome</keyword>
<dbReference type="Proteomes" id="UP000193087">
    <property type="component" value="Unassembled WGS sequence"/>
</dbReference>
<name>A0A1X2CH54_9MYCO</name>
<sequence length="519" mass="53326">MAACTGACTGTECRVAADAGHAADIADTRQPTAGRNTGLTAQGRLAANAETRLASDTGRTTGGKAGLAGETGLACQARLSGKTCLSGQTRLARQTRLAGKTRLACQARLAGKTGLACGADTGLSTEPCAAADCGLATKTHTGLATNSTAGLPTDTDLAVADRTSNDAGLTACATTDCCAGLATDTEAGLATQANTGLTADGATNPGLASDATTETKPSAANNPGLTTHVNTGLTADGATNPGLATETHAQTCLAADAKTEATADLSANGGLTTDAKAEPSAQTRLTTNANPHASTNLSADFGLKADTQTQARLSTQTHLSTEATGWLNESKARHEPAHAGLQAQAGANVGRDESGVARDNAGVLSDKRRGITSGRESRLRNEAGVSSEDRIRCRSEAELVGHRLPQTTDGVVGRERQPGHRAGCHRRELRRRDVDQPGTGHGLPRRRDERPRRLFTAKQAQDVVDKRGHLRSPSIKCVKLFADLDRPCAINAMDSDPSRNRGLIPQPVESPQGSTGSSR</sequence>
<protein>
    <submittedName>
        <fullName evidence="2">Uncharacterized protein</fullName>
    </submittedName>
</protein>
<dbReference type="AlphaFoldDB" id="A0A1X2CH54"/>
<feature type="compositionally biased region" description="Basic and acidic residues" evidence="1">
    <location>
        <begin position="365"/>
        <end position="401"/>
    </location>
</feature>
<feature type="compositionally biased region" description="Polar residues" evidence="1">
    <location>
        <begin position="509"/>
        <end position="519"/>
    </location>
</feature>
<dbReference type="EMBL" id="LQPQ01000115">
    <property type="protein sequence ID" value="ORW75123.1"/>
    <property type="molecule type" value="Genomic_DNA"/>
</dbReference>